<dbReference type="SMART" id="SM00672">
    <property type="entry name" value="CAP10"/>
    <property type="match status" value="1"/>
</dbReference>
<evidence type="ECO:0000313" key="4">
    <source>
        <dbReference type="EMBL" id="SGY33337.1"/>
    </source>
</evidence>
<dbReference type="PANTHER" id="PTHR12203">
    <property type="entry name" value="KDEL LYS-ASP-GLU-LEU CONTAINING - RELATED"/>
    <property type="match status" value="1"/>
</dbReference>
<dbReference type="AlphaFoldDB" id="A0A2X0LYX4"/>
<gene>
    <name evidence="4" type="primary">BQ5605_C002g01483</name>
    <name evidence="4" type="ORF">BQ5605_C002G01483</name>
</gene>
<evidence type="ECO:0000256" key="1">
    <source>
        <dbReference type="ARBA" id="ARBA00010118"/>
    </source>
</evidence>
<name>A0A2X0LYX4_9BASI</name>
<dbReference type="InterPro" id="IPR006598">
    <property type="entry name" value="CAP10"/>
</dbReference>
<protein>
    <submittedName>
        <fullName evidence="4">BQ5605_C002g01483 protein</fullName>
    </submittedName>
</protein>
<dbReference type="Proteomes" id="UP000249464">
    <property type="component" value="Unassembled WGS sequence"/>
</dbReference>
<evidence type="ECO:0000259" key="3">
    <source>
        <dbReference type="SMART" id="SM00672"/>
    </source>
</evidence>
<organism evidence="4 5">
    <name type="scientific">Microbotryum silenes-dioicae</name>
    <dbReference type="NCBI Taxonomy" id="796604"/>
    <lineage>
        <taxon>Eukaryota</taxon>
        <taxon>Fungi</taxon>
        <taxon>Dikarya</taxon>
        <taxon>Basidiomycota</taxon>
        <taxon>Pucciniomycotina</taxon>
        <taxon>Microbotryomycetes</taxon>
        <taxon>Microbotryales</taxon>
        <taxon>Microbotryaceae</taxon>
        <taxon>Microbotryum</taxon>
    </lineage>
</organism>
<dbReference type="PANTHER" id="PTHR12203:SF35">
    <property type="entry name" value="PROTEIN O-GLUCOSYLTRANSFERASE 1"/>
    <property type="match status" value="1"/>
</dbReference>
<sequence>MAHYTFVKRRFLQYTSALLCVWLLLSYLERRRATSSSSSVHPISLLLRRGEAIHRARQQEQPKTLEEAVNKYIARHKRSPPKGYEQWFRTARSLKACRIDGFEDLYQSLAVYWALGGEEIRWVICSTRIDKADRTKLLGHRQRQEQLGTFGGMGRVRVRGGQVVSINELEREGSLGFESDARKAFHEMLEATTEQFNVALPDRELRLHHHPETHQPTPVDMFINAYDEPRMSLPFELRDGLEKMAATRKVRAPINESLTVYSFGARPYTLSKFDHTCMRGDCPTSIEALRAACPPDSPFRHAELPEAPGKDPVITQKYTKLFTTACGNFLVSPRIEQDTWCDQPDLASLHSAYIHPLSFTYWNQLFPVFSNSRIGGYHDILIPSWWYWFNESPHLAHEDPKWEMKKPNLFWRGSNTGGYSLDLNWRGWLRSRVVSKTNRPSEWPHIEDVLLADADDRIIHAKLPAAALNSALTDIAFASPDQGHPNSLYYQKTEPSFRYTGRVPFSENYKSKMMLDLDGTAYSGRFRTFMKSRGAVVKAHLFREGIEDSLIPWYHYIPIGVRLTELYSVLGYFFGGAPAVEHAHKLGLMRLVGWRKTKEAERGFSRDDELRQIAQRGTTWASQCARREDLMLHAWLIALEWGRLTSDDRGRQSLVL</sequence>
<keyword evidence="2" id="KW-0808">Transferase</keyword>
<reference evidence="4 5" key="1">
    <citation type="submission" date="2016-11" db="EMBL/GenBank/DDBJ databases">
        <authorList>
            <person name="Jaros S."/>
            <person name="Januszkiewicz K."/>
            <person name="Wedrychowicz H."/>
        </authorList>
    </citation>
    <scope>NUCLEOTIDE SEQUENCE [LARGE SCALE GENOMIC DNA]</scope>
</reference>
<dbReference type="InterPro" id="IPR051091">
    <property type="entry name" value="O-Glucosyltr/Glycosyltrsf_90"/>
</dbReference>
<dbReference type="EMBL" id="FQNC01000041">
    <property type="protein sequence ID" value="SGY33337.1"/>
    <property type="molecule type" value="Genomic_DNA"/>
</dbReference>
<evidence type="ECO:0000313" key="5">
    <source>
        <dbReference type="Proteomes" id="UP000249464"/>
    </source>
</evidence>
<proteinExistence type="inferred from homology"/>
<keyword evidence="5" id="KW-1185">Reference proteome</keyword>
<feature type="domain" description="Glycosyl transferase CAP10" evidence="3">
    <location>
        <begin position="342"/>
        <end position="620"/>
    </location>
</feature>
<accession>A0A2X0LYX4</accession>
<dbReference type="GO" id="GO:0016740">
    <property type="term" value="F:transferase activity"/>
    <property type="evidence" value="ECO:0007669"/>
    <property type="project" value="UniProtKB-KW"/>
</dbReference>
<comment type="similarity">
    <text evidence="1">Belongs to the glycosyltransferase 90 family.</text>
</comment>
<evidence type="ECO:0000256" key="2">
    <source>
        <dbReference type="ARBA" id="ARBA00022679"/>
    </source>
</evidence>